<evidence type="ECO:0000313" key="4">
    <source>
        <dbReference type="Proteomes" id="UP000007879"/>
    </source>
</evidence>
<dbReference type="FunFam" id="3.30.70.360:FF:000004">
    <property type="entry name" value="Peptidase M20 domain-containing protein 2"/>
    <property type="match status" value="1"/>
</dbReference>
<evidence type="ECO:0000256" key="1">
    <source>
        <dbReference type="PIRNR" id="PIRNR037226"/>
    </source>
</evidence>
<dbReference type="GO" id="GO:0016805">
    <property type="term" value="F:dipeptidase activity"/>
    <property type="evidence" value="ECO:0007669"/>
    <property type="project" value="InterPro"/>
</dbReference>
<reference evidence="3" key="2">
    <citation type="submission" date="2017-05" db="UniProtKB">
        <authorList>
            <consortium name="EnsemblMetazoa"/>
        </authorList>
    </citation>
    <scope>IDENTIFICATION</scope>
</reference>
<dbReference type="EnsemblMetazoa" id="Aqu2.1.29870_001">
    <property type="protein sequence ID" value="Aqu2.1.29870_001"/>
    <property type="gene ID" value="Aqu2.1.29870"/>
</dbReference>
<reference evidence="4" key="1">
    <citation type="journal article" date="2010" name="Nature">
        <title>The Amphimedon queenslandica genome and the evolution of animal complexity.</title>
        <authorList>
            <person name="Srivastava M."/>
            <person name="Simakov O."/>
            <person name="Chapman J."/>
            <person name="Fahey B."/>
            <person name="Gauthier M.E."/>
            <person name="Mitros T."/>
            <person name="Richards G.S."/>
            <person name="Conaco C."/>
            <person name="Dacre M."/>
            <person name="Hellsten U."/>
            <person name="Larroux C."/>
            <person name="Putnam N.H."/>
            <person name="Stanke M."/>
            <person name="Adamska M."/>
            <person name="Darling A."/>
            <person name="Degnan S.M."/>
            <person name="Oakley T.H."/>
            <person name="Plachetzki D.C."/>
            <person name="Zhai Y."/>
            <person name="Adamski M."/>
            <person name="Calcino A."/>
            <person name="Cummins S.F."/>
            <person name="Goodstein D.M."/>
            <person name="Harris C."/>
            <person name="Jackson D.J."/>
            <person name="Leys S.P."/>
            <person name="Shu S."/>
            <person name="Woodcroft B.J."/>
            <person name="Vervoort M."/>
            <person name="Kosik K.S."/>
            <person name="Manning G."/>
            <person name="Degnan B.M."/>
            <person name="Rokhsar D.S."/>
        </authorList>
    </citation>
    <scope>NUCLEOTIDE SEQUENCE [LARGE SCALE GENOMIC DNA]</scope>
</reference>
<feature type="domain" description="Peptidase M20 dimerisation" evidence="2">
    <location>
        <begin position="170"/>
        <end position="262"/>
    </location>
</feature>
<dbReference type="Gene3D" id="3.30.70.360">
    <property type="match status" value="1"/>
</dbReference>
<dbReference type="eggNOG" id="ENOG502QQPD">
    <property type="taxonomic scope" value="Eukaryota"/>
</dbReference>
<dbReference type="PANTHER" id="PTHR30575:SF0">
    <property type="entry name" value="XAA-ARG DIPEPTIDASE"/>
    <property type="match status" value="1"/>
</dbReference>
<dbReference type="Gene3D" id="3.40.630.10">
    <property type="entry name" value="Zn peptidases"/>
    <property type="match status" value="1"/>
</dbReference>
<keyword evidence="4" id="KW-1185">Reference proteome</keyword>
<dbReference type="PIRSF" id="PIRSF037226">
    <property type="entry name" value="Amidohydrolase_ACY1L2_prd"/>
    <property type="match status" value="1"/>
</dbReference>
<dbReference type="SUPFAM" id="SSF53187">
    <property type="entry name" value="Zn-dependent exopeptidases"/>
    <property type="match status" value="1"/>
</dbReference>
<dbReference type="InterPro" id="IPR017439">
    <property type="entry name" value="Amidohydrolase"/>
</dbReference>
<accession>A0A1X7UPE9</accession>
<dbReference type="SUPFAM" id="SSF55031">
    <property type="entry name" value="Bacterial exopeptidase dimerisation domain"/>
    <property type="match status" value="1"/>
</dbReference>
<dbReference type="InterPro" id="IPR011650">
    <property type="entry name" value="Peptidase_M20_dimer"/>
</dbReference>
<sequence length="393" mass="42299">MADARKIVSDAIEGEKEPLRSIAHQLWSNPELAYKEKAAHKLLTDYLESKGFKVDRSYCDIETAFRARFGSGSPHVCVICEYDALPEIGHACGHNLIAAAGLGAGVAIKAYLESSGTPGTLTVLGTPAEEGGGGKVLLMDRGAFNDFDIAIMVHPAPVEIIVGYINARVTLSVEFTGKAAHAAAFPWEGVNALDAAVLAYTNVSLLRQQMKPTWRVHAVFTNGGTKPNIIPEKASLLYYVRAPNLKELGVLRGKVTSCFESAATATGCTVEIKENDVSYTDLHSNPVLAGIYRKHIEASGTEYTYDANASWSTDMGNVSYVVPSLHPTFAIGSGEVNHTREFAAVTDIPESHTKTRVTAVNMALTCIDVLKGGEELVKEIKEKFVEQVGTKNN</sequence>
<organism evidence="3">
    <name type="scientific">Amphimedon queenslandica</name>
    <name type="common">Sponge</name>
    <dbReference type="NCBI Taxonomy" id="400682"/>
    <lineage>
        <taxon>Eukaryota</taxon>
        <taxon>Metazoa</taxon>
        <taxon>Porifera</taxon>
        <taxon>Demospongiae</taxon>
        <taxon>Heteroscleromorpha</taxon>
        <taxon>Haplosclerida</taxon>
        <taxon>Niphatidae</taxon>
        <taxon>Amphimedon</taxon>
    </lineage>
</organism>
<dbReference type="KEGG" id="aqu:100638938"/>
<dbReference type="InParanoid" id="A0A1X7UPE9"/>
<dbReference type="Proteomes" id="UP000007879">
    <property type="component" value="Unassembled WGS sequence"/>
</dbReference>
<dbReference type="InterPro" id="IPR002933">
    <property type="entry name" value="Peptidase_M20"/>
</dbReference>
<dbReference type="OMA" id="VSLMMHP"/>
<evidence type="ECO:0000259" key="2">
    <source>
        <dbReference type="Pfam" id="PF07687"/>
    </source>
</evidence>
<dbReference type="EnsemblMetazoa" id="XM_019997439.1">
    <property type="protein sequence ID" value="XP_019852998.1"/>
    <property type="gene ID" value="LOC100638938"/>
</dbReference>
<dbReference type="OrthoDB" id="6119954at2759"/>
<dbReference type="PANTHER" id="PTHR30575">
    <property type="entry name" value="PEPTIDASE M20"/>
    <property type="match status" value="1"/>
</dbReference>
<dbReference type="AlphaFoldDB" id="A0A1X7UPE9"/>
<evidence type="ECO:0000313" key="3">
    <source>
        <dbReference type="EnsemblMetazoa" id="Aqu2.1.29870_001"/>
    </source>
</evidence>
<dbReference type="Pfam" id="PF01546">
    <property type="entry name" value="Peptidase_M20"/>
    <property type="match status" value="1"/>
</dbReference>
<dbReference type="InterPro" id="IPR036264">
    <property type="entry name" value="Bact_exopeptidase_dim_dom"/>
</dbReference>
<proteinExistence type="inferred from homology"/>
<gene>
    <name evidence="3" type="primary">100638938</name>
</gene>
<name>A0A1X7UPE9_AMPQE</name>
<comment type="similarity">
    <text evidence="1">Belongs to the peptidase M20A family.</text>
</comment>
<dbReference type="InterPro" id="IPR017144">
    <property type="entry name" value="Xaa-Arg_dipeptidase"/>
</dbReference>
<dbReference type="CDD" id="cd05672">
    <property type="entry name" value="M20_ACY1L2-like"/>
    <property type="match status" value="1"/>
</dbReference>
<dbReference type="InterPro" id="IPR052030">
    <property type="entry name" value="Peptidase_M20/M20A_hydrolases"/>
</dbReference>
<protein>
    <recommendedName>
        <fullName evidence="1">Peptidase M20 domain-containing protein 2</fullName>
    </recommendedName>
</protein>
<dbReference type="NCBIfam" id="TIGR01891">
    <property type="entry name" value="amidohydrolases"/>
    <property type="match status" value="1"/>
</dbReference>
<dbReference type="Pfam" id="PF07687">
    <property type="entry name" value="M20_dimer"/>
    <property type="match status" value="1"/>
</dbReference>